<name>A0ABR3IN23_LOXSC</name>
<dbReference type="Proteomes" id="UP001549920">
    <property type="component" value="Unassembled WGS sequence"/>
</dbReference>
<evidence type="ECO:0000313" key="3">
    <source>
        <dbReference type="Proteomes" id="UP001549920"/>
    </source>
</evidence>
<gene>
    <name evidence="2" type="ORF">ABMA27_000337</name>
</gene>
<comment type="caution">
    <text evidence="2">The sequence shown here is derived from an EMBL/GenBank/DDBJ whole genome shotgun (WGS) entry which is preliminary data.</text>
</comment>
<reference evidence="2 3" key="1">
    <citation type="submission" date="2024-06" db="EMBL/GenBank/DDBJ databases">
        <title>A chromosome-level genome assembly of beet webworm, Loxostege sticticalis.</title>
        <authorList>
            <person name="Zhang Y."/>
        </authorList>
    </citation>
    <scope>NUCLEOTIDE SEQUENCE [LARGE SCALE GENOMIC DNA]</scope>
    <source>
        <strain evidence="2">AQ026</strain>
        <tissue evidence="2">Whole body</tissue>
    </source>
</reference>
<keyword evidence="3" id="KW-1185">Reference proteome</keyword>
<dbReference type="Pfam" id="PF25298">
    <property type="entry name" value="Baculo_FP_2nd"/>
    <property type="match status" value="1"/>
</dbReference>
<dbReference type="InterPro" id="IPR057251">
    <property type="entry name" value="FP_C"/>
</dbReference>
<protein>
    <recommendedName>
        <fullName evidence="1">FP protein C-terminal domain-containing protein</fullName>
    </recommendedName>
</protein>
<organism evidence="2 3">
    <name type="scientific">Loxostege sticticalis</name>
    <name type="common">Beet webworm moth</name>
    <dbReference type="NCBI Taxonomy" id="481309"/>
    <lineage>
        <taxon>Eukaryota</taxon>
        <taxon>Metazoa</taxon>
        <taxon>Ecdysozoa</taxon>
        <taxon>Arthropoda</taxon>
        <taxon>Hexapoda</taxon>
        <taxon>Insecta</taxon>
        <taxon>Pterygota</taxon>
        <taxon>Neoptera</taxon>
        <taxon>Endopterygota</taxon>
        <taxon>Lepidoptera</taxon>
        <taxon>Glossata</taxon>
        <taxon>Ditrysia</taxon>
        <taxon>Pyraloidea</taxon>
        <taxon>Crambidae</taxon>
        <taxon>Pyraustinae</taxon>
        <taxon>Loxostege</taxon>
    </lineage>
</organism>
<accession>A0ABR3IN23</accession>
<evidence type="ECO:0000259" key="1">
    <source>
        <dbReference type="Pfam" id="PF25298"/>
    </source>
</evidence>
<sequence>MISGQHLCSGPSPVVSFVFVYDESCAKLDDYSVRLASVESKLPDVTRIQETVTSTQDVLTRFKNDFLAKEQWARLNNVEIKGIPLKKGENLFSIVELISRVVNYAVPKSQINYISRIPVHDSKEKSIIVCFINRYIKEEFVAAARALKSISLQDLGFTGPGRVFINDHLTPEHKKLLTKTKSVLKAKDYRYIWVKYGKIHVRKSDMSHVVIINTENDLNKLS</sequence>
<proteinExistence type="predicted"/>
<evidence type="ECO:0000313" key="2">
    <source>
        <dbReference type="EMBL" id="KAL0902479.1"/>
    </source>
</evidence>
<dbReference type="EMBL" id="JBEUOH010000001">
    <property type="protein sequence ID" value="KAL0902479.1"/>
    <property type="molecule type" value="Genomic_DNA"/>
</dbReference>
<feature type="domain" description="FP protein C-terminal" evidence="1">
    <location>
        <begin position="170"/>
        <end position="221"/>
    </location>
</feature>